<sequence>MVVRLSTSRYTFLFLGLARYCLHHYMVRVSPN</sequence>
<accession>A0A8S5LAX7</accession>
<evidence type="ECO:0000313" key="1">
    <source>
        <dbReference type="EMBL" id="DAD67089.1"/>
    </source>
</evidence>
<organism evidence="1">
    <name type="scientific">Podoviridae sp. ctBev14</name>
    <dbReference type="NCBI Taxonomy" id="2823556"/>
    <lineage>
        <taxon>Viruses</taxon>
        <taxon>Duplodnaviria</taxon>
        <taxon>Heunggongvirae</taxon>
        <taxon>Uroviricota</taxon>
        <taxon>Caudoviricetes</taxon>
    </lineage>
</organism>
<name>A0A8S5LAX7_9CAUD</name>
<protein>
    <submittedName>
        <fullName evidence="1">Uncharacterized protein</fullName>
    </submittedName>
</protein>
<reference evidence="1" key="1">
    <citation type="journal article" date="2021" name="Proc. Natl. Acad. Sci. U.S.A.">
        <title>A Catalog of Tens of Thousands of Viruses from Human Metagenomes Reveals Hidden Associations with Chronic Diseases.</title>
        <authorList>
            <person name="Tisza M.J."/>
            <person name="Buck C.B."/>
        </authorList>
    </citation>
    <scope>NUCLEOTIDE SEQUENCE</scope>
    <source>
        <strain evidence="1">CtBev14</strain>
    </source>
</reference>
<proteinExistence type="predicted"/>
<dbReference type="EMBL" id="BK014667">
    <property type="protein sequence ID" value="DAD67089.1"/>
    <property type="molecule type" value="Genomic_DNA"/>
</dbReference>